<dbReference type="InterPro" id="IPR015500">
    <property type="entry name" value="Peptidase_S8_subtilisin-rel"/>
</dbReference>
<dbReference type="InterPro" id="IPR023828">
    <property type="entry name" value="Peptidase_S8_Ser-AS"/>
</dbReference>
<dbReference type="PRINTS" id="PR00723">
    <property type="entry name" value="SUBTILISIN"/>
</dbReference>
<evidence type="ECO:0000256" key="4">
    <source>
        <dbReference type="ARBA" id="ARBA00022670"/>
    </source>
</evidence>
<evidence type="ECO:0000256" key="5">
    <source>
        <dbReference type="ARBA" id="ARBA00022801"/>
    </source>
</evidence>
<sequence>MVNFNKKLVGTLAAFAVLASGIPSMASAVTIHQPVVKAEKAKAASDRILVKTKTGLVASDVAARHGLTEKKTLGNSNWKVLNVPAGQAEAFVAKLQNDADVEAVELDHVRTISATPNDPSYGSQYHLTKIQANTAWDITKGSTSRTIAIIDTGVDLNHADLKGKIVAGTDIVNGDSVAQDDHGHGTHCAGLAAAITNNATNVAGVDWNAKIMPIKVLDSTGSGFDSDIDTAVYWAADHGANVISMSLGGAVFSQATQDAINYAYNKGLIIVAAAGNESTSAMSYPAAYNNVLSVASTTSTDAKSSFSNYGSWVDVAAPGSSILSLKLGGGTTTMSGTSMATPIVAGLASLTWSKNLTYTNTAVINRINTTADKITGTGTYWINGRVNAYKAVNGF</sequence>
<name>A0A316D8X5_9BACL</name>
<dbReference type="Pfam" id="PF22148">
    <property type="entry name" value="Fervidolysin_NPro-like"/>
    <property type="match status" value="1"/>
</dbReference>
<dbReference type="GO" id="GO:0005576">
    <property type="term" value="C:extracellular region"/>
    <property type="evidence" value="ECO:0007669"/>
    <property type="project" value="UniProtKB-SubCell"/>
</dbReference>
<evidence type="ECO:0000313" key="13">
    <source>
        <dbReference type="Proteomes" id="UP000245634"/>
    </source>
</evidence>
<dbReference type="InterPro" id="IPR022398">
    <property type="entry name" value="Peptidase_S8_His-AS"/>
</dbReference>
<proteinExistence type="inferred from homology"/>
<dbReference type="PROSITE" id="PS00137">
    <property type="entry name" value="SUBTILASE_HIS"/>
    <property type="match status" value="1"/>
</dbReference>
<dbReference type="InterPro" id="IPR036852">
    <property type="entry name" value="Peptidase_S8/S53_dom_sf"/>
</dbReference>
<dbReference type="Proteomes" id="UP000245634">
    <property type="component" value="Unassembled WGS sequence"/>
</dbReference>
<keyword evidence="4 7" id="KW-0645">Protease</keyword>
<evidence type="ECO:0000259" key="10">
    <source>
        <dbReference type="Pfam" id="PF00082"/>
    </source>
</evidence>
<keyword evidence="9" id="KW-0732">Signal</keyword>
<feature type="domain" description="Peptidase S8/S53" evidence="10">
    <location>
        <begin position="146"/>
        <end position="374"/>
    </location>
</feature>
<feature type="active site" description="Charge relay system" evidence="7">
    <location>
        <position position="151"/>
    </location>
</feature>
<dbReference type="CDD" id="cd07484">
    <property type="entry name" value="Peptidases_S8_Thermitase_like"/>
    <property type="match status" value="1"/>
</dbReference>
<dbReference type="InterPro" id="IPR034084">
    <property type="entry name" value="Thermitase-like_dom"/>
</dbReference>
<gene>
    <name evidence="12" type="ORF">C7459_107104</name>
</gene>
<evidence type="ECO:0000256" key="2">
    <source>
        <dbReference type="ARBA" id="ARBA00011073"/>
    </source>
</evidence>
<dbReference type="OrthoDB" id="9798386at2"/>
<feature type="active site" description="Charge relay system" evidence="7">
    <location>
        <position position="184"/>
    </location>
</feature>
<dbReference type="Pfam" id="PF00082">
    <property type="entry name" value="Peptidase_S8"/>
    <property type="match status" value="1"/>
</dbReference>
<organism evidence="12 13">
    <name type="scientific">Tumebacillus permanentifrigoris</name>
    <dbReference type="NCBI Taxonomy" id="378543"/>
    <lineage>
        <taxon>Bacteria</taxon>
        <taxon>Bacillati</taxon>
        <taxon>Bacillota</taxon>
        <taxon>Bacilli</taxon>
        <taxon>Bacillales</taxon>
        <taxon>Alicyclobacillaceae</taxon>
        <taxon>Tumebacillus</taxon>
    </lineage>
</organism>
<dbReference type="AlphaFoldDB" id="A0A316D8X5"/>
<dbReference type="InterPro" id="IPR050131">
    <property type="entry name" value="Peptidase_S8_subtilisin-like"/>
</dbReference>
<dbReference type="GO" id="GO:0004252">
    <property type="term" value="F:serine-type endopeptidase activity"/>
    <property type="evidence" value="ECO:0007669"/>
    <property type="project" value="UniProtKB-UniRule"/>
</dbReference>
<feature type="chain" id="PRO_5016295641" evidence="9">
    <location>
        <begin position="29"/>
        <end position="395"/>
    </location>
</feature>
<dbReference type="PANTHER" id="PTHR43806:SF11">
    <property type="entry name" value="CEREVISIN-RELATED"/>
    <property type="match status" value="1"/>
</dbReference>
<keyword evidence="3" id="KW-0964">Secreted</keyword>
<comment type="similarity">
    <text evidence="2 7 8">Belongs to the peptidase S8 family.</text>
</comment>
<reference evidence="12 13" key="1">
    <citation type="submission" date="2018-05" db="EMBL/GenBank/DDBJ databases">
        <title>Genomic Encyclopedia of Type Strains, Phase IV (KMG-IV): sequencing the most valuable type-strain genomes for metagenomic binning, comparative biology and taxonomic classification.</title>
        <authorList>
            <person name="Goeker M."/>
        </authorList>
    </citation>
    <scope>NUCLEOTIDE SEQUENCE [LARGE SCALE GENOMIC DNA]</scope>
    <source>
        <strain evidence="12 13">DSM 18773</strain>
    </source>
</reference>
<dbReference type="InterPro" id="IPR023827">
    <property type="entry name" value="Peptidase_S8_Asp-AS"/>
</dbReference>
<comment type="caution">
    <text evidence="12">The sequence shown here is derived from an EMBL/GenBank/DDBJ whole genome shotgun (WGS) entry which is preliminary data.</text>
</comment>
<dbReference type="EMBL" id="QGGL01000007">
    <property type="protein sequence ID" value="PWK13436.1"/>
    <property type="molecule type" value="Genomic_DNA"/>
</dbReference>
<feature type="active site" description="Charge relay system" evidence="7">
    <location>
        <position position="338"/>
    </location>
</feature>
<evidence type="ECO:0000313" key="12">
    <source>
        <dbReference type="EMBL" id="PWK13436.1"/>
    </source>
</evidence>
<dbReference type="PROSITE" id="PS51892">
    <property type="entry name" value="SUBTILASE"/>
    <property type="match status" value="1"/>
</dbReference>
<evidence type="ECO:0000256" key="6">
    <source>
        <dbReference type="ARBA" id="ARBA00022825"/>
    </source>
</evidence>
<comment type="subcellular location">
    <subcellularLocation>
        <location evidence="1">Secreted</location>
    </subcellularLocation>
</comment>
<dbReference type="RefSeq" id="WP_109688698.1">
    <property type="nucleotide sequence ID" value="NZ_QGGL01000007.1"/>
</dbReference>
<feature type="domain" description="Fervidolysin-like N-terminal prodomain" evidence="11">
    <location>
        <begin position="33"/>
        <end position="106"/>
    </location>
</feature>
<evidence type="ECO:0000256" key="9">
    <source>
        <dbReference type="SAM" id="SignalP"/>
    </source>
</evidence>
<evidence type="ECO:0000259" key="11">
    <source>
        <dbReference type="Pfam" id="PF22148"/>
    </source>
</evidence>
<dbReference type="PROSITE" id="PS00136">
    <property type="entry name" value="SUBTILASE_ASP"/>
    <property type="match status" value="1"/>
</dbReference>
<dbReference type="PROSITE" id="PS00138">
    <property type="entry name" value="SUBTILASE_SER"/>
    <property type="match status" value="1"/>
</dbReference>
<evidence type="ECO:0000256" key="8">
    <source>
        <dbReference type="RuleBase" id="RU003355"/>
    </source>
</evidence>
<dbReference type="Gene3D" id="3.40.50.200">
    <property type="entry name" value="Peptidase S8/S53 domain"/>
    <property type="match status" value="1"/>
</dbReference>
<keyword evidence="5 7" id="KW-0378">Hydrolase</keyword>
<protein>
    <submittedName>
        <fullName evidence="12">Thermitase</fullName>
    </submittedName>
</protein>
<dbReference type="SUPFAM" id="SSF52743">
    <property type="entry name" value="Subtilisin-like"/>
    <property type="match status" value="1"/>
</dbReference>
<keyword evidence="6 7" id="KW-0720">Serine protease</keyword>
<keyword evidence="13" id="KW-1185">Reference proteome</keyword>
<dbReference type="InterPro" id="IPR000209">
    <property type="entry name" value="Peptidase_S8/S53_dom"/>
</dbReference>
<evidence type="ECO:0000256" key="3">
    <source>
        <dbReference type="ARBA" id="ARBA00022525"/>
    </source>
</evidence>
<feature type="signal peptide" evidence="9">
    <location>
        <begin position="1"/>
        <end position="28"/>
    </location>
</feature>
<dbReference type="GO" id="GO:0006508">
    <property type="term" value="P:proteolysis"/>
    <property type="evidence" value="ECO:0007669"/>
    <property type="project" value="UniProtKB-KW"/>
</dbReference>
<dbReference type="InterPro" id="IPR054399">
    <property type="entry name" value="Fervidolysin-like_N_prodom"/>
</dbReference>
<dbReference type="PANTHER" id="PTHR43806">
    <property type="entry name" value="PEPTIDASE S8"/>
    <property type="match status" value="1"/>
</dbReference>
<evidence type="ECO:0000256" key="7">
    <source>
        <dbReference type="PROSITE-ProRule" id="PRU01240"/>
    </source>
</evidence>
<evidence type="ECO:0000256" key="1">
    <source>
        <dbReference type="ARBA" id="ARBA00004613"/>
    </source>
</evidence>
<accession>A0A316D8X5</accession>